<dbReference type="PANTHER" id="PTHR42852">
    <property type="entry name" value="THIOL:DISULFIDE INTERCHANGE PROTEIN DSBE"/>
    <property type="match status" value="1"/>
</dbReference>
<accession>F3KRB3</accession>
<dbReference type="EMBL" id="AEGR01000042">
    <property type="protein sequence ID" value="EGI77814.1"/>
    <property type="molecule type" value="Genomic_DNA"/>
</dbReference>
<dbReference type="OrthoDB" id="9811352at2"/>
<sequence>MMQRRLCLSAVLGAGVAPLASATWLSLLRVAPLHAAPADGKSELAATDREDGHAVTPWPAGQKTPPLRALDMQGRTWTLEALRGRVVLLNFWASWCAPCRVEMPTLQTLVGFYGDAVRVLAINVGEGPRAIARFLQSSALDTGALTVLLDTEKEAARAWGAATVLPTTVLIDPSGRPRHRVQGELDWSGDRAQALLDALLT</sequence>
<name>F3KRB3_9BURK</name>
<dbReference type="RefSeq" id="WP_006296989.1">
    <property type="nucleotide sequence ID" value="NZ_AEGR01000042.1"/>
</dbReference>
<comment type="caution">
    <text evidence="4">The sequence shown here is derived from an EMBL/GenBank/DDBJ whole genome shotgun (WGS) entry which is preliminary data.</text>
</comment>
<dbReference type="InterPro" id="IPR036249">
    <property type="entry name" value="Thioredoxin-like_sf"/>
</dbReference>
<keyword evidence="5" id="KW-1185">Reference proteome</keyword>
<dbReference type="CDD" id="cd02966">
    <property type="entry name" value="TlpA_like_family"/>
    <property type="match status" value="1"/>
</dbReference>
<dbReference type="GO" id="GO:0015036">
    <property type="term" value="F:disulfide oxidoreductase activity"/>
    <property type="evidence" value="ECO:0007669"/>
    <property type="project" value="UniProtKB-ARBA"/>
</dbReference>
<dbReference type="Gene3D" id="3.40.30.10">
    <property type="entry name" value="Glutaredoxin"/>
    <property type="match status" value="1"/>
</dbReference>
<evidence type="ECO:0000256" key="2">
    <source>
        <dbReference type="SAM" id="MobiDB-lite"/>
    </source>
</evidence>
<keyword evidence="1" id="KW-0676">Redox-active center</keyword>
<evidence type="ECO:0000313" key="5">
    <source>
        <dbReference type="Proteomes" id="UP000016368"/>
    </source>
</evidence>
<dbReference type="InterPro" id="IPR017937">
    <property type="entry name" value="Thioredoxin_CS"/>
</dbReference>
<dbReference type="GO" id="GO:0016209">
    <property type="term" value="F:antioxidant activity"/>
    <property type="evidence" value="ECO:0007669"/>
    <property type="project" value="InterPro"/>
</dbReference>
<evidence type="ECO:0000313" key="4">
    <source>
        <dbReference type="EMBL" id="EGI77814.1"/>
    </source>
</evidence>
<evidence type="ECO:0000256" key="1">
    <source>
        <dbReference type="ARBA" id="ARBA00023284"/>
    </source>
</evidence>
<organism evidence="4 5">
    <name type="scientific">Hylemonella gracilis ATCC 19624</name>
    <dbReference type="NCBI Taxonomy" id="887062"/>
    <lineage>
        <taxon>Bacteria</taxon>
        <taxon>Pseudomonadati</taxon>
        <taxon>Pseudomonadota</taxon>
        <taxon>Betaproteobacteria</taxon>
        <taxon>Burkholderiales</taxon>
        <taxon>Comamonadaceae</taxon>
        <taxon>Hylemonella</taxon>
    </lineage>
</organism>
<evidence type="ECO:0000259" key="3">
    <source>
        <dbReference type="PROSITE" id="PS51352"/>
    </source>
</evidence>
<feature type="compositionally biased region" description="Basic and acidic residues" evidence="2">
    <location>
        <begin position="41"/>
        <end position="53"/>
    </location>
</feature>
<dbReference type="InterPro" id="IPR013766">
    <property type="entry name" value="Thioredoxin_domain"/>
</dbReference>
<proteinExistence type="predicted"/>
<dbReference type="InterPro" id="IPR000866">
    <property type="entry name" value="AhpC/TSA"/>
</dbReference>
<dbReference type="STRING" id="887062.HGR_04943"/>
<gene>
    <name evidence="4" type="ORF">HGR_04943</name>
</gene>
<dbReference type="Pfam" id="PF00578">
    <property type="entry name" value="AhpC-TSA"/>
    <property type="match status" value="1"/>
</dbReference>
<dbReference type="PROSITE" id="PS00194">
    <property type="entry name" value="THIOREDOXIN_1"/>
    <property type="match status" value="1"/>
</dbReference>
<dbReference type="PROSITE" id="PS51352">
    <property type="entry name" value="THIOREDOXIN_2"/>
    <property type="match status" value="1"/>
</dbReference>
<reference evidence="4 5" key="1">
    <citation type="journal article" date="2011" name="EMBO J.">
        <title>Structural diversity of bacterial flagellar motors.</title>
        <authorList>
            <person name="Chen S."/>
            <person name="Beeby M."/>
            <person name="Murphy G.E."/>
            <person name="Leadbetter J.R."/>
            <person name="Hendrixson D.R."/>
            <person name="Briegel A."/>
            <person name="Li Z."/>
            <person name="Shi J."/>
            <person name="Tocheva E.I."/>
            <person name="Muller A."/>
            <person name="Dobro M.J."/>
            <person name="Jensen G.J."/>
        </authorList>
    </citation>
    <scope>NUCLEOTIDE SEQUENCE [LARGE SCALE GENOMIC DNA]</scope>
    <source>
        <strain evidence="4 5">ATCC 19624</strain>
    </source>
</reference>
<dbReference type="eggNOG" id="COG0526">
    <property type="taxonomic scope" value="Bacteria"/>
</dbReference>
<feature type="domain" description="Thioredoxin" evidence="3">
    <location>
        <begin position="58"/>
        <end position="201"/>
    </location>
</feature>
<dbReference type="InterPro" id="IPR050553">
    <property type="entry name" value="Thioredoxin_ResA/DsbE_sf"/>
</dbReference>
<dbReference type="Proteomes" id="UP000016368">
    <property type="component" value="Unassembled WGS sequence"/>
</dbReference>
<feature type="region of interest" description="Disordered" evidence="2">
    <location>
        <begin position="41"/>
        <end position="67"/>
    </location>
</feature>
<protein>
    <submittedName>
        <fullName evidence="4">Redoxin domain-containing protein</fullName>
    </submittedName>
</protein>
<dbReference type="AlphaFoldDB" id="F3KRB3"/>
<dbReference type="SUPFAM" id="SSF52833">
    <property type="entry name" value="Thioredoxin-like"/>
    <property type="match status" value="1"/>
</dbReference>
<dbReference type="PANTHER" id="PTHR42852:SF17">
    <property type="entry name" value="THIOREDOXIN-LIKE PROTEIN HI_1115"/>
    <property type="match status" value="1"/>
</dbReference>